<keyword evidence="7" id="KW-1185">Reference proteome</keyword>
<dbReference type="InterPro" id="IPR001347">
    <property type="entry name" value="SIS_dom"/>
</dbReference>
<evidence type="ECO:0000256" key="2">
    <source>
        <dbReference type="ARBA" id="ARBA00023125"/>
    </source>
</evidence>
<dbReference type="Proteomes" id="UP001589628">
    <property type="component" value="Unassembled WGS sequence"/>
</dbReference>
<accession>A0ABV5ZAN0</accession>
<dbReference type="PROSITE" id="PS51071">
    <property type="entry name" value="HTH_RPIR"/>
    <property type="match status" value="1"/>
</dbReference>
<evidence type="ECO:0000313" key="7">
    <source>
        <dbReference type="Proteomes" id="UP001589628"/>
    </source>
</evidence>
<dbReference type="PANTHER" id="PTHR30514:SF18">
    <property type="entry name" value="RPIR-FAMILY TRANSCRIPTIONAL REGULATOR"/>
    <property type="match status" value="1"/>
</dbReference>
<proteinExistence type="predicted"/>
<feature type="domain" description="SIS" evidence="5">
    <location>
        <begin position="137"/>
        <end position="274"/>
    </location>
</feature>
<dbReference type="SUPFAM" id="SSF53697">
    <property type="entry name" value="SIS domain"/>
    <property type="match status" value="1"/>
</dbReference>
<gene>
    <name evidence="6" type="ORF">ACFFLH_05715</name>
</gene>
<protein>
    <submittedName>
        <fullName evidence="6">MurR/RpiR family transcriptional regulator</fullName>
    </submittedName>
</protein>
<dbReference type="Gene3D" id="3.40.50.10490">
    <property type="entry name" value="Glucose-6-phosphate isomerase like protein, domain 1"/>
    <property type="match status" value="1"/>
</dbReference>
<dbReference type="PANTHER" id="PTHR30514">
    <property type="entry name" value="GLUCOKINASE"/>
    <property type="match status" value="1"/>
</dbReference>
<keyword evidence="2" id="KW-0238">DNA-binding</keyword>
<dbReference type="InterPro" id="IPR047640">
    <property type="entry name" value="RpiR-like"/>
</dbReference>
<keyword evidence="3" id="KW-0804">Transcription</keyword>
<dbReference type="Pfam" id="PF01418">
    <property type="entry name" value="HTH_6"/>
    <property type="match status" value="1"/>
</dbReference>
<name>A0ABV5ZAN0_9GAMM</name>
<dbReference type="InterPro" id="IPR035472">
    <property type="entry name" value="RpiR-like_SIS"/>
</dbReference>
<dbReference type="InterPro" id="IPR000281">
    <property type="entry name" value="HTH_RpiR"/>
</dbReference>
<dbReference type="Pfam" id="PF01380">
    <property type="entry name" value="SIS"/>
    <property type="match status" value="1"/>
</dbReference>
<reference evidence="6 7" key="1">
    <citation type="submission" date="2024-09" db="EMBL/GenBank/DDBJ databases">
        <authorList>
            <person name="Sun Q."/>
            <person name="Mori K."/>
        </authorList>
    </citation>
    <scope>NUCLEOTIDE SEQUENCE [LARGE SCALE GENOMIC DNA]</scope>
    <source>
        <strain evidence="6 7">ATCC 51285</strain>
    </source>
</reference>
<dbReference type="PROSITE" id="PS51464">
    <property type="entry name" value="SIS"/>
    <property type="match status" value="1"/>
</dbReference>
<keyword evidence="1" id="KW-0805">Transcription regulation</keyword>
<feature type="domain" description="HTH rpiR-type" evidence="4">
    <location>
        <begin position="12"/>
        <end position="88"/>
    </location>
</feature>
<evidence type="ECO:0000256" key="3">
    <source>
        <dbReference type="ARBA" id="ARBA00023163"/>
    </source>
</evidence>
<evidence type="ECO:0000259" key="4">
    <source>
        <dbReference type="PROSITE" id="PS51071"/>
    </source>
</evidence>
<evidence type="ECO:0000313" key="6">
    <source>
        <dbReference type="EMBL" id="MFB9885900.1"/>
    </source>
</evidence>
<dbReference type="Gene3D" id="1.10.10.10">
    <property type="entry name" value="Winged helix-like DNA-binding domain superfamily/Winged helix DNA-binding domain"/>
    <property type="match status" value="1"/>
</dbReference>
<evidence type="ECO:0000259" key="5">
    <source>
        <dbReference type="PROSITE" id="PS51464"/>
    </source>
</evidence>
<dbReference type="EMBL" id="JBHLZN010000001">
    <property type="protein sequence ID" value="MFB9885900.1"/>
    <property type="molecule type" value="Genomic_DNA"/>
</dbReference>
<comment type="caution">
    <text evidence="6">The sequence shown here is derived from an EMBL/GenBank/DDBJ whole genome shotgun (WGS) entry which is preliminary data.</text>
</comment>
<dbReference type="CDD" id="cd05013">
    <property type="entry name" value="SIS_RpiR"/>
    <property type="match status" value="1"/>
</dbReference>
<organism evidence="6 7">
    <name type="scientific">Balneatrix alpica</name>
    <dbReference type="NCBI Taxonomy" id="75684"/>
    <lineage>
        <taxon>Bacteria</taxon>
        <taxon>Pseudomonadati</taxon>
        <taxon>Pseudomonadota</taxon>
        <taxon>Gammaproteobacteria</taxon>
        <taxon>Oceanospirillales</taxon>
        <taxon>Balneatrichaceae</taxon>
        <taxon>Balneatrix</taxon>
    </lineage>
</organism>
<dbReference type="InterPro" id="IPR036388">
    <property type="entry name" value="WH-like_DNA-bd_sf"/>
</dbReference>
<evidence type="ECO:0000256" key="1">
    <source>
        <dbReference type="ARBA" id="ARBA00023015"/>
    </source>
</evidence>
<sequence length="294" mass="31793">MAIQQGAPQTLVALQQWLQQQGGELGARTRRVLTLMLESPQRVAVSTISQLAEELAVNASTLTRLAKRLGYQGFNDLQAVFRRELTEGRHFYSDQANLLNRGSEDERLHTFTRLARQESANLSALAEQLDATALHYCAERLATAAQVRCHGVRQMASVASFVAYALGLLRQGVALLDGAQQGVGQGLAQLQAGDVLLVVSCFPYSRSVIRTAEVAVAQGIEVIAFTDSASSPLASLASHYFIVPMQSLFYSNSMAALMLLAQGLLAETAQVLGPQGVANLRQREALIEQLQTVL</sequence>
<dbReference type="InterPro" id="IPR046348">
    <property type="entry name" value="SIS_dom_sf"/>
</dbReference>
<dbReference type="SUPFAM" id="SSF46689">
    <property type="entry name" value="Homeodomain-like"/>
    <property type="match status" value="1"/>
</dbReference>
<dbReference type="InterPro" id="IPR009057">
    <property type="entry name" value="Homeodomain-like_sf"/>
</dbReference>
<dbReference type="RefSeq" id="WP_027313945.1">
    <property type="nucleotide sequence ID" value="NZ_JBHLZN010000001.1"/>
</dbReference>